<evidence type="ECO:0000313" key="3">
    <source>
        <dbReference type="Proteomes" id="UP000800041"/>
    </source>
</evidence>
<dbReference type="AlphaFoldDB" id="A0A6G1GRV0"/>
<dbReference type="Proteomes" id="UP000800041">
    <property type="component" value="Unassembled WGS sequence"/>
</dbReference>
<protein>
    <recommendedName>
        <fullName evidence="4">Transmembrane protein</fullName>
    </recommendedName>
</protein>
<organism evidence="2 3">
    <name type="scientific">Aulographum hederae CBS 113979</name>
    <dbReference type="NCBI Taxonomy" id="1176131"/>
    <lineage>
        <taxon>Eukaryota</taxon>
        <taxon>Fungi</taxon>
        <taxon>Dikarya</taxon>
        <taxon>Ascomycota</taxon>
        <taxon>Pezizomycotina</taxon>
        <taxon>Dothideomycetes</taxon>
        <taxon>Pleosporomycetidae</taxon>
        <taxon>Aulographales</taxon>
        <taxon>Aulographaceae</taxon>
    </lineage>
</organism>
<keyword evidence="3" id="KW-1185">Reference proteome</keyword>
<feature type="transmembrane region" description="Helical" evidence="1">
    <location>
        <begin position="132"/>
        <end position="154"/>
    </location>
</feature>
<feature type="transmembrane region" description="Helical" evidence="1">
    <location>
        <begin position="82"/>
        <end position="101"/>
    </location>
</feature>
<evidence type="ECO:0000256" key="1">
    <source>
        <dbReference type="SAM" id="Phobius"/>
    </source>
</evidence>
<name>A0A6G1GRV0_9PEZI</name>
<evidence type="ECO:0008006" key="4">
    <source>
        <dbReference type="Google" id="ProtNLM"/>
    </source>
</evidence>
<keyword evidence="1" id="KW-1133">Transmembrane helix</keyword>
<dbReference type="EMBL" id="ML977173">
    <property type="protein sequence ID" value="KAF1983665.1"/>
    <property type="molecule type" value="Genomic_DNA"/>
</dbReference>
<keyword evidence="1" id="KW-0812">Transmembrane</keyword>
<gene>
    <name evidence="2" type="ORF">K402DRAFT_160100</name>
</gene>
<accession>A0A6G1GRV0</accession>
<evidence type="ECO:0000313" key="2">
    <source>
        <dbReference type="EMBL" id="KAF1983665.1"/>
    </source>
</evidence>
<keyword evidence="1" id="KW-0472">Membrane</keyword>
<proteinExistence type="predicted"/>
<sequence length="159" mass="18430">MGVSGKRNERLGEIKAEKERRLRRMTASLSLSHYHPFLIFLYGLTAVLERSIFASRARNADQVWCIYTFFSSLLPLKKESRLLIRFCFCCNIFSFSVFSFFPSGPIEKRALGPGASNTQTSSLAFFFIQTRYFIISCCGLFLSFSNMFVVVELVRWKRR</sequence>
<reference evidence="2" key="1">
    <citation type="journal article" date="2020" name="Stud. Mycol.">
        <title>101 Dothideomycetes genomes: a test case for predicting lifestyles and emergence of pathogens.</title>
        <authorList>
            <person name="Haridas S."/>
            <person name="Albert R."/>
            <person name="Binder M."/>
            <person name="Bloem J."/>
            <person name="Labutti K."/>
            <person name="Salamov A."/>
            <person name="Andreopoulos B."/>
            <person name="Baker S."/>
            <person name="Barry K."/>
            <person name="Bills G."/>
            <person name="Bluhm B."/>
            <person name="Cannon C."/>
            <person name="Castanera R."/>
            <person name="Culley D."/>
            <person name="Daum C."/>
            <person name="Ezra D."/>
            <person name="Gonzalez J."/>
            <person name="Henrissat B."/>
            <person name="Kuo A."/>
            <person name="Liang C."/>
            <person name="Lipzen A."/>
            <person name="Lutzoni F."/>
            <person name="Magnuson J."/>
            <person name="Mondo S."/>
            <person name="Nolan M."/>
            <person name="Ohm R."/>
            <person name="Pangilinan J."/>
            <person name="Park H.-J."/>
            <person name="Ramirez L."/>
            <person name="Alfaro M."/>
            <person name="Sun H."/>
            <person name="Tritt A."/>
            <person name="Yoshinaga Y."/>
            <person name="Zwiers L.-H."/>
            <person name="Turgeon B."/>
            <person name="Goodwin S."/>
            <person name="Spatafora J."/>
            <person name="Crous P."/>
            <person name="Grigoriev I."/>
        </authorList>
    </citation>
    <scope>NUCLEOTIDE SEQUENCE</scope>
    <source>
        <strain evidence="2">CBS 113979</strain>
    </source>
</reference>